<organism evidence="1 2">
    <name type="scientific">Mycobacterium xenopi</name>
    <dbReference type="NCBI Taxonomy" id="1789"/>
    <lineage>
        <taxon>Bacteria</taxon>
        <taxon>Bacillati</taxon>
        <taxon>Actinomycetota</taxon>
        <taxon>Actinomycetes</taxon>
        <taxon>Mycobacteriales</taxon>
        <taxon>Mycobacteriaceae</taxon>
        <taxon>Mycobacterium</taxon>
    </lineage>
</organism>
<gene>
    <name evidence="1" type="ORF">MYXE_30290</name>
</gene>
<dbReference type="KEGG" id="mxe:MYXE_30290"/>
<protein>
    <submittedName>
        <fullName evidence="1">Uncharacterized protein</fullName>
    </submittedName>
</protein>
<dbReference type="AlphaFoldDB" id="A0AAD1H172"/>
<sequence>MAGATRKKQAHVSFSARVRVSHSRCSSDPNNSRCLHGTLVGSVLAGVTAHLLELLASLHPHDQVDLGGLTADEGGRVLAVEGICDSGGQRPAQHWQANLGSAPSAAAAASRWSGCPVPSHRFRETIWRAGSTSVRLHGSAVAGRIIRSGHRRRLRLPPAGGGMISSKQAGPHYNPRKPLILIPRIEAPAEAAHHSVGDHVHPCCSEAFRVSTWG</sequence>
<evidence type="ECO:0000313" key="1">
    <source>
        <dbReference type="EMBL" id="BBU23239.1"/>
    </source>
</evidence>
<dbReference type="EMBL" id="AP022314">
    <property type="protein sequence ID" value="BBU23239.1"/>
    <property type="molecule type" value="Genomic_DNA"/>
</dbReference>
<evidence type="ECO:0000313" key="2">
    <source>
        <dbReference type="Proteomes" id="UP000464624"/>
    </source>
</evidence>
<accession>A0AAD1H172</accession>
<proteinExistence type="predicted"/>
<name>A0AAD1H172_MYCXE</name>
<dbReference type="Proteomes" id="UP000464624">
    <property type="component" value="Chromosome"/>
</dbReference>
<reference evidence="1 2" key="1">
    <citation type="submission" date="2019-12" db="EMBL/GenBank/DDBJ databases">
        <title>Complete genome sequence of Mycolicibacterium xenopi str. JCM15661T.</title>
        <authorList>
            <person name="Yoshida M."/>
            <person name="Fukano H."/>
            <person name="Asakura T."/>
            <person name="Hoshino Y."/>
        </authorList>
    </citation>
    <scope>NUCLEOTIDE SEQUENCE [LARGE SCALE GENOMIC DNA]</scope>
    <source>
        <strain evidence="1 2">JCM 15661T</strain>
    </source>
</reference>